<dbReference type="Gene3D" id="1.10.340.70">
    <property type="match status" value="1"/>
</dbReference>
<dbReference type="GO" id="GO:0071897">
    <property type="term" value="P:DNA biosynthetic process"/>
    <property type="evidence" value="ECO:0007669"/>
    <property type="project" value="UniProtKB-ARBA"/>
</dbReference>
<dbReference type="InterPro" id="IPR043502">
    <property type="entry name" value="DNA/RNA_pol_sf"/>
</dbReference>
<sequence length="930" mass="106459">MDGNVTSSLSNSISAIMTKHFPCDNACDDRNCHRAMRNESEGLYISFTDCEFSTSEVNTVINNLKKNKSPGPDSLPNEIIQYFHAVDNTFLLRLFNYCLSFGVFPTQWKKAWVVLIPKTLDVRTPHLDNIICISLLPTLGKCLETLFINRVNWFWRQKSFYSDSQFGFTPRKSTKDALLRLNNILQYGKQMKLTSVLIFLDFEGAFDNAWWPSILKILKDAGIPHNIYSLLKSFLSGRTAELLLRSERRVYSLEKGCPQGSVSGPTLWNIMNDLLSHLDGCLKIAFADDLLLIFQGKLLTTTLLRAQAVLDFVSHWVLSQKLAFNSLKSKAMIVSINTDELNITPLILDDSPLELVESVNGLTLDDIESEIEVVEDYNKKIIEWKSRITRYLDKNLNSNPQINSHDSRVLSSENSVSSHNTESKFMKLPKLTIEKYYGDSCLWLEFWSQFSNALDSNEHLTPLDKVCYLKSLLGGSAANAVSGFSLTNETYSSAIALLKERFGRTDVVINAHMNKLLNLNPVKNSSNIRALRELYDNCEIQISNLNSLGVASGSYGHLLCPILLKLIPPDIGLEFNRRRAKNSDWDINELITFIKEEIESREMWKENMLCSEQENSDLHLKVLGILWNTASDTFQLDAQPLIDNLESIKSTKRCVLNTMLKVCGPLTASELDNAEMYWIKCTQETAFKVEINQLKCGKSISKEPNLYNLNPDLDENGLLVLKGRLQFSEFQERQKHPWIFPDKSRCVKLLIMDTHERLYHSGVATTLSHLREKYFIIKGKRCVKSVLKTCLICKRFNATPESHGGAVFWETMVRTVKTPLKKILRRTCLTFEEMETTLTEIEAVINSRPLCHIYEQPSEPAHFLVGKRLTSLPHPLITGSESKRRMLTKKLKYRQQAINHFWKRWRKEYLLELRSAYRVTPTESSSFKVK</sequence>
<dbReference type="Pfam" id="PF03564">
    <property type="entry name" value="DUF1759"/>
    <property type="match status" value="1"/>
</dbReference>
<dbReference type="PANTHER" id="PTHR47331">
    <property type="entry name" value="PHD-TYPE DOMAIN-CONTAINING PROTEIN"/>
    <property type="match status" value="1"/>
</dbReference>
<evidence type="ECO:0008006" key="5">
    <source>
        <dbReference type="Google" id="ProtNLM"/>
    </source>
</evidence>
<dbReference type="EMBL" id="KK117736">
    <property type="protein sequence ID" value="KFM71285.1"/>
    <property type="molecule type" value="Genomic_DNA"/>
</dbReference>
<dbReference type="CDD" id="cd01650">
    <property type="entry name" value="RT_nLTR_like"/>
    <property type="match status" value="1"/>
</dbReference>
<accession>A0A087U1P6</accession>
<gene>
    <name evidence="3" type="ORF">X975_00960</name>
</gene>
<dbReference type="Proteomes" id="UP000054359">
    <property type="component" value="Unassembled WGS sequence"/>
</dbReference>
<dbReference type="OrthoDB" id="10055784at2759"/>
<feature type="non-terminal residue" evidence="3">
    <location>
        <position position="930"/>
    </location>
</feature>
<evidence type="ECO:0000259" key="1">
    <source>
        <dbReference type="Pfam" id="PF00078"/>
    </source>
</evidence>
<organism evidence="3 4">
    <name type="scientific">Stegodyphus mimosarum</name>
    <name type="common">African social velvet spider</name>
    <dbReference type="NCBI Taxonomy" id="407821"/>
    <lineage>
        <taxon>Eukaryota</taxon>
        <taxon>Metazoa</taxon>
        <taxon>Ecdysozoa</taxon>
        <taxon>Arthropoda</taxon>
        <taxon>Chelicerata</taxon>
        <taxon>Arachnida</taxon>
        <taxon>Araneae</taxon>
        <taxon>Araneomorphae</taxon>
        <taxon>Entelegynae</taxon>
        <taxon>Eresoidea</taxon>
        <taxon>Eresidae</taxon>
        <taxon>Stegodyphus</taxon>
    </lineage>
</organism>
<evidence type="ECO:0000313" key="3">
    <source>
        <dbReference type="EMBL" id="KFM71285.1"/>
    </source>
</evidence>
<dbReference type="SUPFAM" id="SSF56672">
    <property type="entry name" value="DNA/RNA polymerases"/>
    <property type="match status" value="1"/>
</dbReference>
<dbReference type="AlphaFoldDB" id="A0A087U1P6"/>
<dbReference type="STRING" id="407821.A0A087U1P6"/>
<dbReference type="InterPro" id="IPR041588">
    <property type="entry name" value="Integrase_H2C2"/>
</dbReference>
<dbReference type="Pfam" id="PF00078">
    <property type="entry name" value="RVT_1"/>
    <property type="match status" value="1"/>
</dbReference>
<reference evidence="3 4" key="1">
    <citation type="submission" date="2013-11" db="EMBL/GenBank/DDBJ databases">
        <title>Genome sequencing of Stegodyphus mimosarum.</title>
        <authorList>
            <person name="Bechsgaard J."/>
        </authorList>
    </citation>
    <scope>NUCLEOTIDE SEQUENCE [LARGE SCALE GENOMIC DNA]</scope>
</reference>
<name>A0A087U1P6_STEMI</name>
<evidence type="ECO:0000313" key="4">
    <source>
        <dbReference type="Proteomes" id="UP000054359"/>
    </source>
</evidence>
<dbReference type="InterPro" id="IPR000477">
    <property type="entry name" value="RT_dom"/>
</dbReference>
<feature type="domain" description="Reverse transcriptase" evidence="1">
    <location>
        <begin position="133"/>
        <end position="333"/>
    </location>
</feature>
<proteinExistence type="predicted"/>
<feature type="domain" description="Integrase zinc-binding" evidence="2">
    <location>
        <begin position="746"/>
        <end position="798"/>
    </location>
</feature>
<dbReference type="Pfam" id="PF17921">
    <property type="entry name" value="Integrase_H2C2"/>
    <property type="match status" value="1"/>
</dbReference>
<dbReference type="InterPro" id="IPR005312">
    <property type="entry name" value="DUF1759"/>
</dbReference>
<evidence type="ECO:0000259" key="2">
    <source>
        <dbReference type="Pfam" id="PF17921"/>
    </source>
</evidence>
<keyword evidence="4" id="KW-1185">Reference proteome</keyword>
<protein>
    <recommendedName>
        <fullName evidence="5">Reverse transcriptase domain-containing protein</fullName>
    </recommendedName>
</protein>